<organism evidence="5 6">
    <name type="scientific">Herbihabitans rhizosphaerae</name>
    <dbReference type="NCBI Taxonomy" id="1872711"/>
    <lineage>
        <taxon>Bacteria</taxon>
        <taxon>Bacillati</taxon>
        <taxon>Actinomycetota</taxon>
        <taxon>Actinomycetes</taxon>
        <taxon>Pseudonocardiales</taxon>
        <taxon>Pseudonocardiaceae</taxon>
        <taxon>Herbihabitans</taxon>
    </lineage>
</organism>
<sequence>MKVAVVASLAVVLLRAAELTADGEPKAAIALLRPTVARYPDHPEAWCRLAAAYLDAGEPSESLDAAKAAMRLGERSWAHRLASLALIELGRDDEAVVSAREAARRDPADWRCHVTLAQALRRKESEHSLAAARRAVDLAPDEARTHEVLGDSALAAQQWSQARTAFTEAVRLDPENGHARESLTKLAGVAPVRATPRAPGRPTAPTRLGRAQLTALWLVVRRAGVWLGAGAFVLLIAGMPEPSTFLAWFGLLSLVLVLGVLGQGWRSLPHSARVTPRVLLAGRPALAAAVGLLALGLIVLAVWTAALALGARGLQALPAVLVCGLLAAGLGWLAVSRTARR</sequence>
<evidence type="ECO:0000256" key="4">
    <source>
        <dbReference type="SAM" id="Phobius"/>
    </source>
</evidence>
<evidence type="ECO:0000256" key="3">
    <source>
        <dbReference type="PROSITE-ProRule" id="PRU00339"/>
    </source>
</evidence>
<dbReference type="InterPro" id="IPR019734">
    <property type="entry name" value="TPR_rpt"/>
</dbReference>
<dbReference type="Gene3D" id="1.25.40.10">
    <property type="entry name" value="Tetratricopeptide repeat domain"/>
    <property type="match status" value="2"/>
</dbReference>
<feature type="transmembrane region" description="Helical" evidence="4">
    <location>
        <begin position="316"/>
        <end position="335"/>
    </location>
</feature>
<comment type="caution">
    <text evidence="5">The sequence shown here is derived from an EMBL/GenBank/DDBJ whole genome shotgun (WGS) entry which is preliminary data.</text>
</comment>
<dbReference type="PROSITE" id="PS50005">
    <property type="entry name" value="TPR"/>
    <property type="match status" value="1"/>
</dbReference>
<keyword evidence="2 3" id="KW-0802">TPR repeat</keyword>
<evidence type="ECO:0000256" key="2">
    <source>
        <dbReference type="ARBA" id="ARBA00022803"/>
    </source>
</evidence>
<feature type="repeat" description="TPR" evidence="3">
    <location>
        <begin position="143"/>
        <end position="176"/>
    </location>
</feature>
<dbReference type="OrthoDB" id="3686302at2"/>
<dbReference type="InterPro" id="IPR011990">
    <property type="entry name" value="TPR-like_helical_dom_sf"/>
</dbReference>
<dbReference type="SUPFAM" id="SSF48452">
    <property type="entry name" value="TPR-like"/>
    <property type="match status" value="1"/>
</dbReference>
<dbReference type="SMART" id="SM00028">
    <property type="entry name" value="TPR"/>
    <property type="match status" value="2"/>
</dbReference>
<dbReference type="Proteomes" id="UP000294257">
    <property type="component" value="Unassembled WGS sequence"/>
</dbReference>
<keyword evidence="4" id="KW-0812">Transmembrane</keyword>
<dbReference type="Pfam" id="PF14559">
    <property type="entry name" value="TPR_19"/>
    <property type="match status" value="1"/>
</dbReference>
<feature type="transmembrane region" description="Helical" evidence="4">
    <location>
        <begin position="245"/>
        <end position="265"/>
    </location>
</feature>
<evidence type="ECO:0000256" key="1">
    <source>
        <dbReference type="ARBA" id="ARBA00022737"/>
    </source>
</evidence>
<keyword evidence="6" id="KW-1185">Reference proteome</keyword>
<keyword evidence="4" id="KW-1133">Transmembrane helix</keyword>
<dbReference type="InterPro" id="IPR051012">
    <property type="entry name" value="CellSynth/LPSAsmb/PSIAsmb"/>
</dbReference>
<feature type="transmembrane region" description="Helical" evidence="4">
    <location>
        <begin position="215"/>
        <end position="238"/>
    </location>
</feature>
<gene>
    <name evidence="5" type="ORF">EV193_11786</name>
</gene>
<reference evidence="5 6" key="1">
    <citation type="submission" date="2019-02" db="EMBL/GenBank/DDBJ databases">
        <title>Genomic Encyclopedia of Type Strains, Phase IV (KMG-IV): sequencing the most valuable type-strain genomes for metagenomic binning, comparative biology and taxonomic classification.</title>
        <authorList>
            <person name="Goeker M."/>
        </authorList>
    </citation>
    <scope>NUCLEOTIDE SEQUENCE [LARGE SCALE GENOMIC DNA]</scope>
    <source>
        <strain evidence="5 6">DSM 101727</strain>
    </source>
</reference>
<proteinExistence type="predicted"/>
<dbReference type="PANTHER" id="PTHR45586">
    <property type="entry name" value="TPR REPEAT-CONTAINING PROTEIN PA4667"/>
    <property type="match status" value="1"/>
</dbReference>
<dbReference type="RefSeq" id="WP_130348612.1">
    <property type="nucleotide sequence ID" value="NZ_SGWQ01000017.1"/>
</dbReference>
<dbReference type="PANTHER" id="PTHR45586:SF1">
    <property type="entry name" value="LIPOPOLYSACCHARIDE ASSEMBLY PROTEIN B"/>
    <property type="match status" value="1"/>
</dbReference>
<dbReference type="EMBL" id="SGWQ01000017">
    <property type="protein sequence ID" value="RZS30388.1"/>
    <property type="molecule type" value="Genomic_DNA"/>
</dbReference>
<protein>
    <submittedName>
        <fullName evidence="5">Tfp pilus assembly protein PilF</fullName>
    </submittedName>
</protein>
<keyword evidence="4" id="KW-0472">Membrane</keyword>
<dbReference type="Pfam" id="PF13432">
    <property type="entry name" value="TPR_16"/>
    <property type="match status" value="1"/>
</dbReference>
<evidence type="ECO:0000313" key="6">
    <source>
        <dbReference type="Proteomes" id="UP000294257"/>
    </source>
</evidence>
<accession>A0A4Q7KBP6</accession>
<feature type="transmembrane region" description="Helical" evidence="4">
    <location>
        <begin position="285"/>
        <end position="309"/>
    </location>
</feature>
<name>A0A4Q7KBP6_9PSEU</name>
<keyword evidence="1" id="KW-0677">Repeat</keyword>
<dbReference type="AlphaFoldDB" id="A0A4Q7KBP6"/>
<evidence type="ECO:0000313" key="5">
    <source>
        <dbReference type="EMBL" id="RZS30388.1"/>
    </source>
</evidence>